<evidence type="ECO:0000256" key="1">
    <source>
        <dbReference type="SAM" id="SignalP"/>
    </source>
</evidence>
<keyword evidence="4" id="KW-1185">Reference proteome</keyword>
<protein>
    <recommendedName>
        <fullName evidence="2">DUF7707 domain-containing protein</fullName>
    </recommendedName>
</protein>
<feature type="signal peptide" evidence="1">
    <location>
        <begin position="1"/>
        <end position="21"/>
    </location>
</feature>
<comment type="caution">
    <text evidence="3">The sequence shown here is derived from an EMBL/GenBank/DDBJ whole genome shotgun (WGS) entry which is preliminary data.</text>
</comment>
<evidence type="ECO:0000259" key="2">
    <source>
        <dbReference type="Pfam" id="PF24808"/>
    </source>
</evidence>
<feature type="domain" description="DUF7707" evidence="2">
    <location>
        <begin position="23"/>
        <end position="128"/>
    </location>
</feature>
<reference evidence="3 4" key="1">
    <citation type="submission" date="2017-03" db="EMBL/GenBank/DDBJ databases">
        <title>Genomes of endolithic fungi from Antarctica.</title>
        <authorList>
            <person name="Coleine C."/>
            <person name="Masonjones S."/>
            <person name="Stajich J.E."/>
        </authorList>
    </citation>
    <scope>NUCLEOTIDE SEQUENCE [LARGE SCALE GENOMIC DNA]</scope>
    <source>
        <strain evidence="3 4">CCFEE 5187</strain>
    </source>
</reference>
<dbReference type="EMBL" id="NAJN01000060">
    <property type="protein sequence ID" value="TKA80366.1"/>
    <property type="molecule type" value="Genomic_DNA"/>
</dbReference>
<dbReference type="PANTHER" id="PTHR38118">
    <property type="entry name" value="ANCHORED CELL WALL PROTEIN 11-RELATED"/>
    <property type="match status" value="1"/>
</dbReference>
<name>A0A4U0XV79_9PEZI</name>
<dbReference type="Pfam" id="PF24808">
    <property type="entry name" value="DUF7707"/>
    <property type="match status" value="1"/>
</dbReference>
<organism evidence="3 4">
    <name type="scientific">Cryomyces minteri</name>
    <dbReference type="NCBI Taxonomy" id="331657"/>
    <lineage>
        <taxon>Eukaryota</taxon>
        <taxon>Fungi</taxon>
        <taxon>Dikarya</taxon>
        <taxon>Ascomycota</taxon>
        <taxon>Pezizomycotina</taxon>
        <taxon>Dothideomycetes</taxon>
        <taxon>Dothideomycetes incertae sedis</taxon>
        <taxon>Cryomyces</taxon>
    </lineage>
</organism>
<dbReference type="InterPro" id="IPR056124">
    <property type="entry name" value="DUF7707"/>
</dbReference>
<dbReference type="OrthoDB" id="2439692at2759"/>
<dbReference type="Proteomes" id="UP000308768">
    <property type="component" value="Unassembled WGS sequence"/>
</dbReference>
<accession>A0A4U0XV79</accession>
<dbReference type="STRING" id="331657.A0A4U0XV79"/>
<sequence length="212" mass="21499">MRSLTAITLVFAAVGLSSAQAQYSIDPNSVALNTRQYWCQSQITQCPLICLQTAGNSASTQANDCDATTLTYDCVCSNGLAPNATEYSQTLPYFICSEYGNQCVKACGQDSTCASNCRSQHPCGAQNPTRVNTSTISMTMASTTSGQAGASTGASGVVYTGFGGSAATSTAASSSSGGKTSGAAERLALKVGQSWGLGLVIAGITGGFALML</sequence>
<dbReference type="PANTHER" id="PTHR38118:SF2">
    <property type="entry name" value="CDP-ALCOHOL PHOSPHATIDYLTRANSFERASE PROTEIN"/>
    <property type="match status" value="1"/>
</dbReference>
<evidence type="ECO:0000313" key="3">
    <source>
        <dbReference type="EMBL" id="TKA80366.1"/>
    </source>
</evidence>
<evidence type="ECO:0000313" key="4">
    <source>
        <dbReference type="Proteomes" id="UP000308768"/>
    </source>
</evidence>
<feature type="chain" id="PRO_5020251671" description="DUF7707 domain-containing protein" evidence="1">
    <location>
        <begin position="22"/>
        <end position="212"/>
    </location>
</feature>
<dbReference type="AlphaFoldDB" id="A0A4U0XV79"/>
<keyword evidence="1" id="KW-0732">Signal</keyword>
<proteinExistence type="predicted"/>
<gene>
    <name evidence="3" type="ORF">B0A49_01495</name>
</gene>